<dbReference type="GO" id="GO:0003725">
    <property type="term" value="F:double-stranded RNA binding"/>
    <property type="evidence" value="ECO:0007669"/>
    <property type="project" value="InterPro"/>
</dbReference>
<proteinExistence type="predicted"/>
<dbReference type="Pfam" id="PF01300">
    <property type="entry name" value="Sua5_yciO_yrdC"/>
    <property type="match status" value="1"/>
</dbReference>
<evidence type="ECO:0000313" key="3">
    <source>
        <dbReference type="EMBL" id="SCL26416.1"/>
    </source>
</evidence>
<dbReference type="NCBIfam" id="TIGR00057">
    <property type="entry name" value="L-threonylcarbamoyladenylate synthase"/>
    <property type="match status" value="1"/>
</dbReference>
<evidence type="ECO:0000259" key="2">
    <source>
        <dbReference type="PROSITE" id="PS51163"/>
    </source>
</evidence>
<feature type="domain" description="YrdC-like" evidence="2">
    <location>
        <begin position="18"/>
        <end position="204"/>
    </location>
</feature>
<evidence type="ECO:0000313" key="4">
    <source>
        <dbReference type="Proteomes" id="UP000198906"/>
    </source>
</evidence>
<dbReference type="AlphaFoldDB" id="A0A1C6SAI6"/>
<accession>A0A1C6SAI6</accession>
<protein>
    <submittedName>
        <fullName evidence="3">tRNA threonylcarbamoyl adenosine modification protein, Sua5/YciO/YrdC/YwlC family</fullName>
    </submittedName>
</protein>
<dbReference type="InterPro" id="IPR052532">
    <property type="entry name" value="SUA5_domain"/>
</dbReference>
<dbReference type="Gene3D" id="3.90.1150.10">
    <property type="entry name" value="Aspartate Aminotransferase, domain 1"/>
    <property type="match status" value="1"/>
</dbReference>
<dbReference type="Proteomes" id="UP000198906">
    <property type="component" value="Unassembled WGS sequence"/>
</dbReference>
<feature type="compositionally biased region" description="Polar residues" evidence="1">
    <location>
        <begin position="234"/>
        <end position="244"/>
    </location>
</feature>
<dbReference type="SUPFAM" id="SSF55821">
    <property type="entry name" value="YrdC/RibB"/>
    <property type="match status" value="1"/>
</dbReference>
<dbReference type="PROSITE" id="PS51163">
    <property type="entry name" value="YRDC"/>
    <property type="match status" value="1"/>
</dbReference>
<dbReference type="InterPro" id="IPR006070">
    <property type="entry name" value="Sua5-like_dom"/>
</dbReference>
<feature type="region of interest" description="Disordered" evidence="1">
    <location>
        <begin position="296"/>
        <end position="330"/>
    </location>
</feature>
<reference evidence="4" key="1">
    <citation type="submission" date="2016-06" db="EMBL/GenBank/DDBJ databases">
        <authorList>
            <person name="Varghese N."/>
        </authorList>
    </citation>
    <scope>NUCLEOTIDE SEQUENCE [LARGE SCALE GENOMIC DNA]</scope>
    <source>
        <strain evidence="4">DSM 46123</strain>
    </source>
</reference>
<dbReference type="SUPFAM" id="SSF53383">
    <property type="entry name" value="PLP-dependent transferases"/>
    <property type="match status" value="1"/>
</dbReference>
<dbReference type="Gene3D" id="3.90.870.10">
    <property type="entry name" value="DHBP synthase"/>
    <property type="match status" value="1"/>
</dbReference>
<feature type="compositionally biased region" description="Basic and acidic residues" evidence="1">
    <location>
        <begin position="203"/>
        <end position="222"/>
    </location>
</feature>
<gene>
    <name evidence="3" type="ORF">GA0074694_4512</name>
</gene>
<dbReference type="InterPro" id="IPR015424">
    <property type="entry name" value="PyrdxlP-dep_Trfase"/>
</dbReference>
<dbReference type="Pfam" id="PF00266">
    <property type="entry name" value="Aminotran_5"/>
    <property type="match status" value="1"/>
</dbReference>
<dbReference type="InterPro" id="IPR015422">
    <property type="entry name" value="PyrdxlP-dep_Trfase_small"/>
</dbReference>
<organism evidence="3 4">
    <name type="scientific">Micromonospora inyonensis</name>
    <dbReference type="NCBI Taxonomy" id="47866"/>
    <lineage>
        <taxon>Bacteria</taxon>
        <taxon>Bacillati</taxon>
        <taxon>Actinomycetota</taxon>
        <taxon>Actinomycetes</taxon>
        <taxon>Micromonosporales</taxon>
        <taxon>Micromonosporaceae</taxon>
        <taxon>Micromonospora</taxon>
    </lineage>
</organism>
<dbReference type="STRING" id="47866.GA0074694_4512"/>
<dbReference type="Gene3D" id="3.40.640.10">
    <property type="entry name" value="Type I PLP-dependent aspartate aminotransferase-like (Major domain)"/>
    <property type="match status" value="1"/>
</dbReference>
<evidence type="ECO:0000256" key="1">
    <source>
        <dbReference type="SAM" id="MobiDB-lite"/>
    </source>
</evidence>
<keyword evidence="4" id="KW-1185">Reference proteome</keyword>
<dbReference type="EMBL" id="FMHU01000002">
    <property type="protein sequence ID" value="SCL26416.1"/>
    <property type="molecule type" value="Genomic_DNA"/>
</dbReference>
<dbReference type="InterPro" id="IPR000192">
    <property type="entry name" value="Aminotrans_V_dom"/>
</dbReference>
<feature type="compositionally biased region" description="Basic and acidic residues" evidence="1">
    <location>
        <begin position="247"/>
        <end position="260"/>
    </location>
</feature>
<dbReference type="PANTHER" id="PTHR42828:SF3">
    <property type="entry name" value="THREONYLCARBAMOYL-AMP SYNTHASE"/>
    <property type="match status" value="1"/>
</dbReference>
<dbReference type="InterPro" id="IPR015421">
    <property type="entry name" value="PyrdxlP-dep_Trfase_major"/>
</dbReference>
<feature type="region of interest" description="Disordered" evidence="1">
    <location>
        <begin position="203"/>
        <end position="275"/>
    </location>
</feature>
<sequence>MLRRMARYFDVHPDNPQPRSIGQVVGIVRDGGLIAYPTDSCFALGCQLGNKAGIDRIRQIRHLDDDHHFTLVCRDFAQLGQFVQISNALFRSIKAATPGSYTFILPATREVPRRLLHPKRKTVGVRIPRHTVAQALLTELGEPLVSSTLLLPGETEPMTQGWSIKEALDHVVDAVVDSGECGTEPTTVVDFSQGTAEIVRRGAGDPTRFEKDGEPVPGRGDRAPGAARPFRRTGGQTAAETTVHSGPWREPELPVDREAQAGRPVPPDDEDRAGGRPSIVCRHWIMGRALIRAGPRVGHTDTHGRDDSVKRDFSPVLPGEGAQPEVVGTGGPRFDQDALEAAVDERTLLVCVPHASFSSGAVLDLPRLVAHAHSVGALVAVDAFQSVGVMPLDVTALGVDFLLGGAHKWMCGAATAFLYVRPDLLPGLEPAATGWQAGDRALTFQPSTGFADGAQRFAGGTPYPLTSLISQVGLDLLAGVGTEAIRAHSLHCTQRIIDRAQAAGIPIVSPVGPERGGVVCLDVPDGEAIKYRLAARNMVCSWRGWLRVGPHVYNTLDEIDQFMDALEQEWQGTRR</sequence>
<dbReference type="PANTHER" id="PTHR42828">
    <property type="entry name" value="DHBP SYNTHASE RIBB-LIKE ALPHA/BETA DOMAIN-CONTAINING PROTEIN"/>
    <property type="match status" value="1"/>
</dbReference>
<dbReference type="InterPro" id="IPR017945">
    <property type="entry name" value="DHBP_synth_RibB-like_a/b_dom"/>
</dbReference>
<feature type="compositionally biased region" description="Basic and acidic residues" evidence="1">
    <location>
        <begin position="298"/>
        <end position="313"/>
    </location>
</feature>
<name>A0A1C6SAI6_9ACTN</name>